<evidence type="ECO:0000259" key="1">
    <source>
        <dbReference type="Pfam" id="PF01636"/>
    </source>
</evidence>
<comment type="caution">
    <text evidence="2">The sequence shown here is derived from an EMBL/GenBank/DDBJ whole genome shotgun (WGS) entry which is preliminary data.</text>
</comment>
<dbReference type="Gene3D" id="3.90.1200.10">
    <property type="match status" value="1"/>
</dbReference>
<dbReference type="InterPro" id="IPR011009">
    <property type="entry name" value="Kinase-like_dom_sf"/>
</dbReference>
<accession>A0A0J6CXY2</accession>
<dbReference type="InterPro" id="IPR002575">
    <property type="entry name" value="Aminoglycoside_PTrfase"/>
</dbReference>
<protein>
    <submittedName>
        <fullName evidence="2">Aminoglycoside phosphotransferase</fullName>
    </submittedName>
</protein>
<dbReference type="EMBL" id="LELK01000001">
    <property type="protein sequence ID" value="KMM38030.1"/>
    <property type="molecule type" value="Genomic_DNA"/>
</dbReference>
<dbReference type="STRING" id="157733.AB986_01500"/>
<dbReference type="OrthoDB" id="9800774at2"/>
<proteinExistence type="predicted"/>
<feature type="domain" description="Aminoglycoside phosphotransferase" evidence="1">
    <location>
        <begin position="9"/>
        <end position="212"/>
    </location>
</feature>
<dbReference type="Proteomes" id="UP000035996">
    <property type="component" value="Unassembled WGS sequence"/>
</dbReference>
<reference evidence="2" key="1">
    <citation type="submission" date="2015-06" db="EMBL/GenBank/DDBJ databases">
        <authorList>
            <person name="Liu B."/>
            <person name="Wang J."/>
            <person name="Zhu Y."/>
            <person name="Liu G."/>
            <person name="Chen Q."/>
            <person name="Zheng C."/>
            <person name="Che J."/>
            <person name="Ge C."/>
            <person name="Shi H."/>
            <person name="Pan Z."/>
            <person name="Liu X."/>
        </authorList>
    </citation>
    <scope>NUCLEOTIDE SEQUENCE [LARGE SCALE GENOMIC DNA]</scope>
    <source>
        <strain evidence="2">DSM 16346</strain>
    </source>
</reference>
<name>A0A0J6CXY2_9BACL</name>
<evidence type="ECO:0000313" key="2">
    <source>
        <dbReference type="EMBL" id="KMM38030.1"/>
    </source>
</evidence>
<dbReference type="Pfam" id="PF01636">
    <property type="entry name" value="APH"/>
    <property type="match status" value="1"/>
</dbReference>
<dbReference type="RefSeq" id="WP_048309113.1">
    <property type="nucleotide sequence ID" value="NZ_CP119526.1"/>
</dbReference>
<gene>
    <name evidence="2" type="ORF">AB986_01500</name>
</gene>
<evidence type="ECO:0000313" key="3">
    <source>
        <dbReference type="Proteomes" id="UP000035996"/>
    </source>
</evidence>
<dbReference type="AlphaFoldDB" id="A0A0J6CXY2"/>
<dbReference type="PATRIC" id="fig|157733.3.peg.2507"/>
<organism evidence="2 3">
    <name type="scientific">Guptibacillus hwajinpoensis</name>
    <dbReference type="NCBI Taxonomy" id="208199"/>
    <lineage>
        <taxon>Bacteria</taxon>
        <taxon>Bacillati</taxon>
        <taxon>Bacillota</taxon>
        <taxon>Bacilli</taxon>
        <taxon>Bacillales</taxon>
        <taxon>Guptibacillaceae</taxon>
        <taxon>Guptibacillus</taxon>
    </lineage>
</organism>
<keyword evidence="3" id="KW-1185">Reference proteome</keyword>
<dbReference type="SUPFAM" id="SSF56112">
    <property type="entry name" value="Protein kinase-like (PK-like)"/>
    <property type="match status" value="1"/>
</dbReference>
<sequence length="253" mass="29071">MNIGKLGLPIAVGNTAQIYLFENMVVKVFNDKLPDTVIMKEADKQEFAYSCGLHVPKIVNVANFDGKQAIIMEYIQGETIGDLITKNQDQTEYYMDLSVEIQQEIHQNEAQSIEFMSDKLSRQIENAPYLEKKRKSILIEKLNSMTFEKRLCHGDYHLFNLIKSGEKVTIIDWVDASAGDIRADVYRTYLLYSQFSIKLAEMYLHLYCQKSGLTKEEIFEWAPIIAAARMSEWVSSERMDRLLHIANGHSSIV</sequence>
<dbReference type="GO" id="GO:0016740">
    <property type="term" value="F:transferase activity"/>
    <property type="evidence" value="ECO:0007669"/>
    <property type="project" value="UniProtKB-KW"/>
</dbReference>